<dbReference type="Pfam" id="PF01075">
    <property type="entry name" value="Glyco_transf_9"/>
    <property type="match status" value="1"/>
</dbReference>
<dbReference type="Gene3D" id="3.40.50.2000">
    <property type="entry name" value="Glycogen Phosphorylase B"/>
    <property type="match status" value="2"/>
</dbReference>
<dbReference type="PANTHER" id="PTHR30160:SF15">
    <property type="entry name" value="GLYCOSYLTRANSFERASE HI_0523-RELATED"/>
    <property type="match status" value="1"/>
</dbReference>
<dbReference type="InterPro" id="IPR002201">
    <property type="entry name" value="Glyco_trans_9"/>
</dbReference>
<dbReference type="InterPro" id="IPR051199">
    <property type="entry name" value="LPS_LOS_Heptosyltrfase"/>
</dbReference>
<dbReference type="GO" id="GO:0005829">
    <property type="term" value="C:cytosol"/>
    <property type="evidence" value="ECO:0007669"/>
    <property type="project" value="TreeGrafter"/>
</dbReference>
<reference evidence="3" key="1">
    <citation type="submission" date="2016-10" db="EMBL/GenBank/DDBJ databases">
        <authorList>
            <person name="de Groot N.N."/>
        </authorList>
    </citation>
    <scope>NUCLEOTIDE SEQUENCE</scope>
</reference>
<keyword evidence="2 3" id="KW-0808">Transferase</keyword>
<dbReference type="GO" id="GO:0009244">
    <property type="term" value="P:lipopolysaccharide core region biosynthetic process"/>
    <property type="evidence" value="ECO:0007669"/>
    <property type="project" value="TreeGrafter"/>
</dbReference>
<evidence type="ECO:0000256" key="2">
    <source>
        <dbReference type="ARBA" id="ARBA00022679"/>
    </source>
</evidence>
<dbReference type="EC" id="2.4.1.-" evidence="3"/>
<sequence length="326" mass="36933">MNILVVRTDKLGDFITALPTMYVLKHYNPQNRIIALVAPLNRALAEACDFIDEVIVDDGESSLFALSRKLRAVKIDASVTLFSNTRVALAQLLAGIKERYAPATKIAQIFYNHRIKQRRSEVKMAEYEYNLALARELFSDIDLSYPKPLLKFHDSQMIYKTFCKEHDISRDVVAFHVGFGGSSDANWTLDEYEVLIRDMLTQDKYAVVLTFGPDEEALSKEMQQRLAGEKVTFYLSNEGIVHFAKLIANFKLFVSTSTGTYHLASLVGTPTMTFFGDSKFASAARWKSIGEEKLQKHYMLPMDTAKRSIIFANVREVLNQMGVTNI</sequence>
<organism evidence="3">
    <name type="scientific">hydrothermal vent metagenome</name>
    <dbReference type="NCBI Taxonomy" id="652676"/>
    <lineage>
        <taxon>unclassified sequences</taxon>
        <taxon>metagenomes</taxon>
        <taxon>ecological metagenomes</taxon>
    </lineage>
</organism>
<dbReference type="SUPFAM" id="SSF53756">
    <property type="entry name" value="UDP-Glycosyltransferase/glycogen phosphorylase"/>
    <property type="match status" value="1"/>
</dbReference>
<keyword evidence="1 3" id="KW-0328">Glycosyltransferase</keyword>
<dbReference type="AlphaFoldDB" id="A0A1W1CW96"/>
<dbReference type="PANTHER" id="PTHR30160">
    <property type="entry name" value="TETRAACYLDISACCHARIDE 4'-KINASE-RELATED"/>
    <property type="match status" value="1"/>
</dbReference>
<name>A0A1W1CW96_9ZZZZ</name>
<accession>A0A1W1CW96</accession>
<dbReference type="CDD" id="cd03789">
    <property type="entry name" value="GT9_LPS_heptosyltransferase"/>
    <property type="match status" value="1"/>
</dbReference>
<protein>
    <submittedName>
        <fullName evidence="3">ADP-heptose--lipooligosaccharide heptosyltransferase II</fullName>
        <ecNumber evidence="3">2.4.1.-</ecNumber>
    </submittedName>
</protein>
<proteinExistence type="predicted"/>
<dbReference type="EMBL" id="FPHK01000138">
    <property type="protein sequence ID" value="SFV69921.1"/>
    <property type="molecule type" value="Genomic_DNA"/>
</dbReference>
<evidence type="ECO:0000256" key="1">
    <source>
        <dbReference type="ARBA" id="ARBA00022676"/>
    </source>
</evidence>
<gene>
    <name evidence="3" type="ORF">MNB_SM-6-284</name>
</gene>
<dbReference type="GO" id="GO:0008713">
    <property type="term" value="F:ADP-heptose-lipopolysaccharide heptosyltransferase activity"/>
    <property type="evidence" value="ECO:0007669"/>
    <property type="project" value="TreeGrafter"/>
</dbReference>
<evidence type="ECO:0000313" key="3">
    <source>
        <dbReference type="EMBL" id="SFV69921.1"/>
    </source>
</evidence>